<comment type="subcellular location">
    <subcellularLocation>
        <location evidence="1">Membrane</location>
        <topology evidence="1">Multi-pass membrane protein</topology>
    </subcellularLocation>
</comment>
<gene>
    <name evidence="7" type="ORF">VKT23_017881</name>
</gene>
<feature type="transmembrane region" description="Helical" evidence="5">
    <location>
        <begin position="191"/>
        <end position="213"/>
    </location>
</feature>
<feature type="transmembrane region" description="Helical" evidence="5">
    <location>
        <begin position="299"/>
        <end position="322"/>
    </location>
</feature>
<dbReference type="InterPro" id="IPR020846">
    <property type="entry name" value="MFS_dom"/>
</dbReference>
<accession>A0ABR1IQZ3</accession>
<keyword evidence="3 5" id="KW-1133">Transmembrane helix</keyword>
<evidence type="ECO:0000256" key="5">
    <source>
        <dbReference type="SAM" id="Phobius"/>
    </source>
</evidence>
<evidence type="ECO:0000313" key="7">
    <source>
        <dbReference type="EMBL" id="KAK7438751.1"/>
    </source>
</evidence>
<evidence type="ECO:0000259" key="6">
    <source>
        <dbReference type="PROSITE" id="PS50850"/>
    </source>
</evidence>
<keyword evidence="4 5" id="KW-0472">Membrane</keyword>
<dbReference type="Proteomes" id="UP001498398">
    <property type="component" value="Unassembled WGS sequence"/>
</dbReference>
<evidence type="ECO:0000256" key="2">
    <source>
        <dbReference type="ARBA" id="ARBA00022692"/>
    </source>
</evidence>
<sequence length="554" mass="58985">MASTTTSSSFTDGRASSIPNKTILPTASGEKRSRFWIIFISLNVCLFLSALELLAVPNALPTIAADLHSQSEYVWVGSAYALSSTAFLPFSGGLAEAFGRRPALLVCVSLFFLGSGICGGANSMAMLIAGRTVQGLGGGGIQSLTAIVLADLVTLEERGLYASVFGVTWSIANFVGPIIGGALASSGQWRWLFYLNLPIAGFASVFTLIFMNLPTPPGTFTEKVARLDWVGNFIIVASTAAFTIALTWGGVVYPWDSARVLTPLILGCFGFGLFIFYEAKIASHPLVPWTVLSNRTSVSGYLQTFFVGIAALGVVYFIPVYFQAIHGASPVHSGVLTLAFCVLAPASMMAGAIVNKTGRYRPQMWTGWALLLIGLGVLSTVSVNTPDSRILGFLVLIGFGMGFNYSTTVFPVQAPISPSLNAPALSFLQFARAFSGVWGVTIGSAVLQNELSARLPESFLSSFPEGVSIAYSAIPNIQSLDPASRHAVREAFADSLSVLWQVMIGIAGLGAISSLFMKGLMLHKSRDEKWAMKDNGRISSGVDLERERVKETVT</sequence>
<organism evidence="7 8">
    <name type="scientific">Marasmiellus scandens</name>
    <dbReference type="NCBI Taxonomy" id="2682957"/>
    <lineage>
        <taxon>Eukaryota</taxon>
        <taxon>Fungi</taxon>
        <taxon>Dikarya</taxon>
        <taxon>Basidiomycota</taxon>
        <taxon>Agaricomycotina</taxon>
        <taxon>Agaricomycetes</taxon>
        <taxon>Agaricomycetidae</taxon>
        <taxon>Agaricales</taxon>
        <taxon>Marasmiineae</taxon>
        <taxon>Omphalotaceae</taxon>
        <taxon>Marasmiellus</taxon>
    </lineage>
</organism>
<feature type="transmembrane region" description="Helical" evidence="5">
    <location>
        <begin position="160"/>
        <end position="184"/>
    </location>
</feature>
<feature type="transmembrane region" description="Helical" evidence="5">
    <location>
        <begin position="334"/>
        <end position="353"/>
    </location>
</feature>
<feature type="transmembrane region" description="Helical" evidence="5">
    <location>
        <begin position="260"/>
        <end position="279"/>
    </location>
</feature>
<dbReference type="PANTHER" id="PTHR23501:SF102">
    <property type="entry name" value="DRUG TRANSPORTER, PUTATIVE (AFU_ORTHOLOGUE AFUA_3G08530)-RELATED"/>
    <property type="match status" value="1"/>
</dbReference>
<feature type="transmembrane region" description="Helical" evidence="5">
    <location>
        <begin position="365"/>
        <end position="383"/>
    </location>
</feature>
<feature type="transmembrane region" description="Helical" evidence="5">
    <location>
        <begin position="498"/>
        <end position="517"/>
    </location>
</feature>
<feature type="transmembrane region" description="Helical" evidence="5">
    <location>
        <begin position="103"/>
        <end position="129"/>
    </location>
</feature>
<evidence type="ECO:0000256" key="4">
    <source>
        <dbReference type="ARBA" id="ARBA00023136"/>
    </source>
</evidence>
<dbReference type="SUPFAM" id="SSF103473">
    <property type="entry name" value="MFS general substrate transporter"/>
    <property type="match status" value="1"/>
</dbReference>
<dbReference type="Pfam" id="PF07690">
    <property type="entry name" value="MFS_1"/>
    <property type="match status" value="1"/>
</dbReference>
<dbReference type="Gene3D" id="1.20.1720.10">
    <property type="entry name" value="Multidrug resistance protein D"/>
    <property type="match status" value="1"/>
</dbReference>
<dbReference type="PROSITE" id="PS50850">
    <property type="entry name" value="MFS"/>
    <property type="match status" value="1"/>
</dbReference>
<dbReference type="EMBL" id="JBANRG010000077">
    <property type="protein sequence ID" value="KAK7438751.1"/>
    <property type="molecule type" value="Genomic_DNA"/>
</dbReference>
<evidence type="ECO:0000256" key="3">
    <source>
        <dbReference type="ARBA" id="ARBA00022989"/>
    </source>
</evidence>
<reference evidence="7 8" key="1">
    <citation type="submission" date="2024-01" db="EMBL/GenBank/DDBJ databases">
        <title>A draft genome for the cacao thread blight pathogen Marasmiellus scandens.</title>
        <authorList>
            <person name="Baruah I.K."/>
            <person name="Leung J."/>
            <person name="Bukari Y."/>
            <person name="Amoako-Attah I."/>
            <person name="Meinhardt L.W."/>
            <person name="Bailey B.A."/>
            <person name="Cohen S.P."/>
        </authorList>
    </citation>
    <scope>NUCLEOTIDE SEQUENCE [LARGE SCALE GENOMIC DNA]</scope>
    <source>
        <strain evidence="7 8">GH-19</strain>
    </source>
</reference>
<name>A0ABR1IQZ3_9AGAR</name>
<dbReference type="InterPro" id="IPR011701">
    <property type="entry name" value="MFS"/>
</dbReference>
<keyword evidence="2 5" id="KW-0812">Transmembrane</keyword>
<dbReference type="CDD" id="cd17502">
    <property type="entry name" value="MFS_Azr1_MDR_like"/>
    <property type="match status" value="1"/>
</dbReference>
<feature type="transmembrane region" description="Helical" evidence="5">
    <location>
        <begin position="390"/>
        <end position="407"/>
    </location>
</feature>
<feature type="transmembrane region" description="Helical" evidence="5">
    <location>
        <begin position="73"/>
        <end position="91"/>
    </location>
</feature>
<keyword evidence="8" id="KW-1185">Reference proteome</keyword>
<feature type="domain" description="Major facilitator superfamily (MFS) profile" evidence="6">
    <location>
        <begin position="38"/>
        <end position="525"/>
    </location>
</feature>
<evidence type="ECO:0000256" key="1">
    <source>
        <dbReference type="ARBA" id="ARBA00004141"/>
    </source>
</evidence>
<comment type="caution">
    <text evidence="7">The sequence shown here is derived from an EMBL/GenBank/DDBJ whole genome shotgun (WGS) entry which is preliminary data.</text>
</comment>
<dbReference type="PANTHER" id="PTHR23501">
    <property type="entry name" value="MAJOR FACILITATOR SUPERFAMILY"/>
    <property type="match status" value="1"/>
</dbReference>
<proteinExistence type="predicted"/>
<dbReference type="Gene3D" id="1.20.1250.20">
    <property type="entry name" value="MFS general substrate transporter like domains"/>
    <property type="match status" value="1"/>
</dbReference>
<feature type="transmembrane region" description="Helical" evidence="5">
    <location>
        <begin position="233"/>
        <end position="253"/>
    </location>
</feature>
<evidence type="ECO:0000313" key="8">
    <source>
        <dbReference type="Proteomes" id="UP001498398"/>
    </source>
</evidence>
<protein>
    <recommendedName>
        <fullName evidence="6">Major facilitator superfamily (MFS) profile domain-containing protein</fullName>
    </recommendedName>
</protein>
<dbReference type="InterPro" id="IPR036259">
    <property type="entry name" value="MFS_trans_sf"/>
</dbReference>
<feature type="transmembrane region" description="Helical" evidence="5">
    <location>
        <begin position="35"/>
        <end position="53"/>
    </location>
</feature>